<dbReference type="Pfam" id="PF00650">
    <property type="entry name" value="CRAL_TRIO"/>
    <property type="match status" value="1"/>
</dbReference>
<dbReference type="PROSITE" id="PS50222">
    <property type="entry name" value="EF_HAND_2"/>
    <property type="match status" value="1"/>
</dbReference>
<dbReference type="Gene3D" id="1.10.238.10">
    <property type="entry name" value="EF-hand"/>
    <property type="match status" value="1"/>
</dbReference>
<organism evidence="3">
    <name type="scientific">Cyclophora tenuis</name>
    <name type="common">Marine diatom</name>
    <dbReference type="NCBI Taxonomy" id="216820"/>
    <lineage>
        <taxon>Eukaryota</taxon>
        <taxon>Sar</taxon>
        <taxon>Stramenopiles</taxon>
        <taxon>Ochrophyta</taxon>
        <taxon>Bacillariophyta</taxon>
        <taxon>Fragilariophyceae</taxon>
        <taxon>Fragilariophycidae</taxon>
        <taxon>Cyclophorales</taxon>
        <taxon>Cyclophoraceae</taxon>
        <taxon>Cyclophora</taxon>
    </lineage>
</organism>
<feature type="domain" description="EF-hand" evidence="2">
    <location>
        <begin position="6"/>
        <end position="41"/>
    </location>
</feature>
<dbReference type="GO" id="GO:0016020">
    <property type="term" value="C:membrane"/>
    <property type="evidence" value="ECO:0007669"/>
    <property type="project" value="TreeGrafter"/>
</dbReference>
<protein>
    <recommendedName>
        <fullName evidence="2">EF-hand domain-containing protein</fullName>
    </recommendedName>
</protein>
<evidence type="ECO:0000256" key="1">
    <source>
        <dbReference type="ARBA" id="ARBA00022837"/>
    </source>
</evidence>
<reference evidence="3" key="1">
    <citation type="submission" date="2021-01" db="EMBL/GenBank/DDBJ databases">
        <authorList>
            <person name="Corre E."/>
            <person name="Pelletier E."/>
            <person name="Niang G."/>
            <person name="Scheremetjew M."/>
            <person name="Finn R."/>
            <person name="Kale V."/>
            <person name="Holt S."/>
            <person name="Cochrane G."/>
            <person name="Meng A."/>
            <person name="Brown T."/>
            <person name="Cohen L."/>
        </authorList>
    </citation>
    <scope>NUCLEOTIDE SEQUENCE</scope>
    <source>
        <strain evidence="3">ECT3854</strain>
    </source>
</reference>
<dbReference type="GO" id="GO:1902936">
    <property type="term" value="F:phosphatidylinositol bisphosphate binding"/>
    <property type="evidence" value="ECO:0007669"/>
    <property type="project" value="TreeGrafter"/>
</dbReference>
<dbReference type="SMART" id="SM00054">
    <property type="entry name" value="EFh"/>
    <property type="match status" value="1"/>
</dbReference>
<dbReference type="InterPro" id="IPR011992">
    <property type="entry name" value="EF-hand-dom_pair"/>
</dbReference>
<dbReference type="InterPro" id="IPR036865">
    <property type="entry name" value="CRAL-TRIO_dom_sf"/>
</dbReference>
<dbReference type="AlphaFoldDB" id="A0A7S1D817"/>
<dbReference type="PANTHER" id="PTHR10174">
    <property type="entry name" value="ALPHA-TOCOPHEROL TRANSFER PROTEIN-RELATED"/>
    <property type="match status" value="1"/>
</dbReference>
<name>A0A7S1D817_CYCTE</name>
<dbReference type="SUPFAM" id="SSF52087">
    <property type="entry name" value="CRAL/TRIO domain"/>
    <property type="match status" value="1"/>
</dbReference>
<dbReference type="PROSITE" id="PS00018">
    <property type="entry name" value="EF_HAND_1"/>
    <property type="match status" value="1"/>
</dbReference>
<evidence type="ECO:0000259" key="2">
    <source>
        <dbReference type="PROSITE" id="PS50222"/>
    </source>
</evidence>
<dbReference type="GO" id="GO:0005509">
    <property type="term" value="F:calcium ion binding"/>
    <property type="evidence" value="ECO:0007669"/>
    <property type="project" value="InterPro"/>
</dbReference>
<dbReference type="InterPro" id="IPR001251">
    <property type="entry name" value="CRAL-TRIO_dom"/>
</dbReference>
<dbReference type="InterPro" id="IPR002048">
    <property type="entry name" value="EF_hand_dom"/>
</dbReference>
<sequence length="362" mass="41460">MFGQKRRRSSIMRMIDVADTDNNQKVDFEEFVLLMKDADRDGSIQRATVEKKKMEGDNKVDLKKAEQELKKRLGRPNLSRDDLNASVYGNLSAVRIEETPQFVAAKTKEFDTILESTAAAKKANVTLAKEKVPEQLDDRHKLMFLRAELFEAAKAVDRCCRHWDFVLDIFGPEKAFLPLTQEGALRDDLEILKLPVLNDTLMKDDFGQHVLFLDKRSVALTKYEARALCRATFYTFQNRLEEDEEAQKNGVVVQILTPTSPTTWNIKFAKKMLSWVRQGAPVRLACAHMMYPAPFFSIMFRVTRILAGELSSRLKIFGGSESEVMENMKKFGLDRDRIVKNLGGTLVLEREQWLQERADAGK</sequence>
<dbReference type="Gene3D" id="3.40.525.10">
    <property type="entry name" value="CRAL-TRIO lipid binding domain"/>
    <property type="match status" value="1"/>
</dbReference>
<dbReference type="PANTHER" id="PTHR10174:SF208">
    <property type="entry name" value="CRAL-TRIO DOMAIN-CONTAINING PROTEIN DDB_G0278031"/>
    <property type="match status" value="1"/>
</dbReference>
<gene>
    <name evidence="3" type="ORF">CTEN0397_LOCUS12144</name>
</gene>
<accession>A0A7S1D817</accession>
<keyword evidence="1" id="KW-0106">Calcium</keyword>
<dbReference type="EMBL" id="HBFW01018930">
    <property type="protein sequence ID" value="CAD8941078.1"/>
    <property type="molecule type" value="Transcribed_RNA"/>
</dbReference>
<dbReference type="SUPFAM" id="SSF47473">
    <property type="entry name" value="EF-hand"/>
    <property type="match status" value="1"/>
</dbReference>
<dbReference type="InterPro" id="IPR018247">
    <property type="entry name" value="EF_Hand_1_Ca_BS"/>
</dbReference>
<evidence type="ECO:0000313" key="3">
    <source>
        <dbReference type="EMBL" id="CAD8941078.1"/>
    </source>
</evidence>
<proteinExistence type="predicted"/>